<dbReference type="InterPro" id="IPR042258">
    <property type="entry name" value="DGOK_N"/>
</dbReference>
<comment type="caution">
    <text evidence="1">The sequence shown here is derived from an EMBL/GenBank/DDBJ whole genome shotgun (WGS) entry which is preliminary data.</text>
</comment>
<keyword evidence="2" id="KW-1185">Reference proteome</keyword>
<dbReference type="EMBL" id="VSZS01000067">
    <property type="protein sequence ID" value="TYR30004.1"/>
    <property type="molecule type" value="Genomic_DNA"/>
</dbReference>
<evidence type="ECO:0000313" key="2">
    <source>
        <dbReference type="Proteomes" id="UP000323258"/>
    </source>
</evidence>
<dbReference type="Gene3D" id="3.30.420.300">
    <property type="entry name" value="2-keto-3-deoxy-galactonokinase, substrate binding domain"/>
    <property type="match status" value="1"/>
</dbReference>
<dbReference type="Gene3D" id="3.30.420.310">
    <property type="entry name" value="2-keto-3-deoxy-galactonokinase, C-terminal domain"/>
    <property type="match status" value="1"/>
</dbReference>
<dbReference type="Pfam" id="PF05035">
    <property type="entry name" value="DGOK"/>
    <property type="match status" value="1"/>
</dbReference>
<keyword evidence="1" id="KW-0418">Kinase</keyword>
<dbReference type="OrthoDB" id="256574at2"/>
<accession>A0A5D4GPD0</accession>
<dbReference type="AlphaFoldDB" id="A0A5D4GPD0"/>
<reference evidence="1 2" key="2">
    <citation type="submission" date="2019-09" db="EMBL/GenBank/DDBJ databases">
        <title>Mesorhizobium sp. MaA-C15 isolated from Microcystis aeruginosa.</title>
        <authorList>
            <person name="Jeong S.E."/>
            <person name="Jin H.M."/>
            <person name="Jeon C.O."/>
        </authorList>
    </citation>
    <scope>NUCLEOTIDE SEQUENCE [LARGE SCALE GENOMIC DNA]</scope>
    <source>
        <strain evidence="1 2">MaA-C15</strain>
    </source>
</reference>
<evidence type="ECO:0000313" key="1">
    <source>
        <dbReference type="EMBL" id="TYR30004.1"/>
    </source>
</evidence>
<reference evidence="1 2" key="1">
    <citation type="submission" date="2019-08" db="EMBL/GenBank/DDBJ databases">
        <authorList>
            <person name="Seo Y.L."/>
        </authorList>
    </citation>
    <scope>NUCLEOTIDE SEQUENCE [LARGE SCALE GENOMIC DNA]</scope>
    <source>
        <strain evidence="1 2">MaA-C15</strain>
    </source>
</reference>
<dbReference type="GO" id="GO:0034194">
    <property type="term" value="P:D-galactonate catabolic process"/>
    <property type="evidence" value="ECO:0007669"/>
    <property type="project" value="InterPro"/>
</dbReference>
<protein>
    <submittedName>
        <fullName evidence="1">2-dehydro-3-deoxygalactonokinase</fullName>
    </submittedName>
</protein>
<dbReference type="InterPro" id="IPR042257">
    <property type="entry name" value="DGOK_C"/>
</dbReference>
<sequence>MGGEPFVAAVDWGTSSFRLWLLSRDGAVLGEARSDEGMMKAMETGFAAVLERHLAELGAPEGLPAVACGMVGARQGWKEAAYIDTPASLDDAAARAVKVEHSRDMRILPGVAQRDPHWPDVMRGEETQLLGVIASGMRAGLVCMPGTHSKWVALEDGAVARFATFMTGETYAVLASHSILRLAIDEGQQVAADDPVFVRAVREAVDEPNLAIGRLFSIRSGPLLGLRDGAEGGARLSGLLIGLEIAGARARFGSGDTALVASGRLGTLYAAALDAVGARVQAIDADKAVRAGLLRAANTIWGDGT</sequence>
<dbReference type="InterPro" id="IPR007729">
    <property type="entry name" value="DGOK"/>
</dbReference>
<name>A0A5D4GPD0_9HYPH</name>
<dbReference type="Proteomes" id="UP000323258">
    <property type="component" value="Unassembled WGS sequence"/>
</dbReference>
<gene>
    <name evidence="1" type="ORF">FY036_19080</name>
</gene>
<keyword evidence="1" id="KW-0808">Transferase</keyword>
<organism evidence="1 2">
    <name type="scientific">Neoaquamicrobium microcysteis</name>
    <dbReference type="NCBI Taxonomy" id="2682781"/>
    <lineage>
        <taxon>Bacteria</taxon>
        <taxon>Pseudomonadati</taxon>
        <taxon>Pseudomonadota</taxon>
        <taxon>Alphaproteobacteria</taxon>
        <taxon>Hyphomicrobiales</taxon>
        <taxon>Phyllobacteriaceae</taxon>
        <taxon>Neoaquamicrobium</taxon>
    </lineage>
</organism>
<proteinExistence type="predicted"/>
<dbReference type="RefSeq" id="WP_148916362.1">
    <property type="nucleotide sequence ID" value="NZ_VSZS01000067.1"/>
</dbReference>
<dbReference type="GO" id="GO:0008671">
    <property type="term" value="F:2-dehydro-3-deoxygalactonokinase activity"/>
    <property type="evidence" value="ECO:0007669"/>
    <property type="project" value="InterPro"/>
</dbReference>